<sequence length="68" mass="7761">MKTNGTMPWNMRSEIFIINCGTADLDSHLFFYLCQNILKSAYTSNAPGRIKIFTILSLDRDNSRISKS</sequence>
<gene>
    <name evidence="1" type="ORF">METZ01_LOCUS57028</name>
</gene>
<name>A0A381SL69_9ZZZZ</name>
<protein>
    <submittedName>
        <fullName evidence="1">Uncharacterized protein</fullName>
    </submittedName>
</protein>
<reference evidence="1" key="1">
    <citation type="submission" date="2018-05" db="EMBL/GenBank/DDBJ databases">
        <authorList>
            <person name="Lanie J.A."/>
            <person name="Ng W.-L."/>
            <person name="Kazmierczak K.M."/>
            <person name="Andrzejewski T.M."/>
            <person name="Davidsen T.M."/>
            <person name="Wayne K.J."/>
            <person name="Tettelin H."/>
            <person name="Glass J.I."/>
            <person name="Rusch D."/>
            <person name="Podicherti R."/>
            <person name="Tsui H.-C.T."/>
            <person name="Winkler M.E."/>
        </authorList>
    </citation>
    <scope>NUCLEOTIDE SEQUENCE</scope>
</reference>
<dbReference type="EMBL" id="UINC01003196">
    <property type="protein sequence ID" value="SVA04174.1"/>
    <property type="molecule type" value="Genomic_DNA"/>
</dbReference>
<accession>A0A381SL69</accession>
<proteinExistence type="predicted"/>
<evidence type="ECO:0000313" key="1">
    <source>
        <dbReference type="EMBL" id="SVA04174.1"/>
    </source>
</evidence>
<dbReference type="AlphaFoldDB" id="A0A381SL69"/>
<organism evidence="1">
    <name type="scientific">marine metagenome</name>
    <dbReference type="NCBI Taxonomy" id="408172"/>
    <lineage>
        <taxon>unclassified sequences</taxon>
        <taxon>metagenomes</taxon>
        <taxon>ecological metagenomes</taxon>
    </lineage>
</organism>